<sequence length="150" mass="17690">MLHTVVLGMDYKRAVLYETRNMESHRQFTFIGDENAENKYRRKEDSSDIYRESSVYLLRKMEPQDCHALVYADEVMLVNDTDQIKLYADYLTAVFSMRAQTNFGQPLQILYEKEAEQAVQCFLNKVVQHLCPSAAFWYYRMVTRKGLASF</sequence>
<protein>
    <submittedName>
        <fullName evidence="1">Uncharacterized protein</fullName>
    </submittedName>
</protein>
<name>A0AAP9MB72_CLOIN</name>
<evidence type="ECO:0000313" key="2">
    <source>
        <dbReference type="Proteomes" id="UP000503330"/>
    </source>
</evidence>
<dbReference type="EMBL" id="CP048838">
    <property type="protein sequence ID" value="QJA01130.1"/>
    <property type="molecule type" value="Genomic_DNA"/>
</dbReference>
<accession>A0AAP9MB72</accession>
<organism evidence="1 2">
    <name type="scientific">Clostridium innocuum</name>
    <dbReference type="NCBI Taxonomy" id="1522"/>
    <lineage>
        <taxon>Bacteria</taxon>
        <taxon>Bacillati</taxon>
        <taxon>Bacillota</taxon>
        <taxon>Clostridia</taxon>
        <taxon>Eubacteriales</taxon>
        <taxon>Clostridiaceae</taxon>
        <taxon>Clostridium</taxon>
    </lineage>
</organism>
<dbReference type="AlphaFoldDB" id="A0AAP9MB72"/>
<reference evidence="1 2" key="1">
    <citation type="submission" date="2020-02" db="EMBL/GenBank/DDBJ databases">
        <authorList>
            <person name="Kociolek L.K."/>
            <person name="Ozer E.A."/>
        </authorList>
    </citation>
    <scope>NUCLEOTIDE SEQUENCE [LARGE SCALE GENOMIC DNA]</scope>
    <source>
        <strain evidence="1 2">ATCC 14501</strain>
    </source>
</reference>
<gene>
    <name evidence="1" type="ORF">G4D54_01245</name>
</gene>
<proteinExistence type="predicted"/>
<dbReference type="Proteomes" id="UP000503330">
    <property type="component" value="Chromosome"/>
</dbReference>
<evidence type="ECO:0000313" key="1">
    <source>
        <dbReference type="EMBL" id="QJA01130.1"/>
    </source>
</evidence>